<dbReference type="UniPathway" id="UPA00989"/>
<dbReference type="HAMAP" id="MF_01057">
    <property type="entry name" value="tRNA_methyltr_TrmB"/>
    <property type="match status" value="1"/>
</dbReference>
<evidence type="ECO:0000256" key="3">
    <source>
        <dbReference type="ARBA" id="ARBA00022603"/>
    </source>
</evidence>
<comment type="function">
    <text evidence="2 7">Catalyzes the formation of N(7)-methylguanine at position 46 (m7G46) in tRNA.</text>
</comment>
<evidence type="ECO:0000256" key="4">
    <source>
        <dbReference type="ARBA" id="ARBA00022679"/>
    </source>
</evidence>
<accession>A0A0S2HZU9</accession>
<keyword evidence="6 7" id="KW-0819">tRNA processing</keyword>
<name>A0A0S2HZU9_9BACT</name>
<reference evidence="8 9" key="1">
    <citation type="submission" date="2015-11" db="EMBL/GenBank/DDBJ databases">
        <title>Description and complete genome sequence of a novel strain predominating in hypersaline microbial mats and representing a new family of the Bacteriodetes phylum.</title>
        <authorList>
            <person name="Spring S."/>
            <person name="Bunk B."/>
            <person name="Sproer C."/>
            <person name="Klenk H.-P."/>
        </authorList>
    </citation>
    <scope>NUCLEOTIDE SEQUENCE [LARGE SCALE GENOMIC DNA]</scope>
    <source>
        <strain evidence="8 9">L21-Spi-D4</strain>
    </source>
</reference>
<dbReference type="OrthoDB" id="9802090at2"/>
<proteinExistence type="inferred from homology"/>
<dbReference type="NCBIfam" id="NF001080">
    <property type="entry name" value="PRK00121.2-2"/>
    <property type="match status" value="1"/>
</dbReference>
<dbReference type="PANTHER" id="PTHR23417:SF14">
    <property type="entry name" value="PENTACOTRIPEPTIDE-REPEAT REGION OF PRORP DOMAIN-CONTAINING PROTEIN"/>
    <property type="match status" value="1"/>
</dbReference>
<dbReference type="Proteomes" id="UP000064893">
    <property type="component" value="Chromosome"/>
</dbReference>
<dbReference type="KEGG" id="blq:L21SP5_01914"/>
<comment type="pathway">
    <text evidence="7">tRNA modification; N(7)-methylguanine-tRNA biosynthesis.</text>
</comment>
<dbReference type="NCBIfam" id="TIGR00091">
    <property type="entry name" value="tRNA (guanosine(46)-N7)-methyltransferase TrmB"/>
    <property type="match status" value="1"/>
</dbReference>
<evidence type="ECO:0000256" key="7">
    <source>
        <dbReference type="HAMAP-Rule" id="MF_01057"/>
    </source>
</evidence>
<keyword evidence="9" id="KW-1185">Reference proteome</keyword>
<dbReference type="EMBL" id="CP013118">
    <property type="protein sequence ID" value="ALO15553.1"/>
    <property type="molecule type" value="Genomic_DNA"/>
</dbReference>
<sequence>MGKNKLAKFEENKTFTHVIEPSLDTYLKNDHELKGKWHKEIFGNNNPLVLELGCGKGEYAVNLAKKHPEKNFLGIDIKGARIWKGAKISDQEQIKNVYFLRTRIEFLDHFFATNEVSEIWITFPDPQRKKRRRKKRLTHTSFLSMYQKIMKNEGKIHLKTDSIFLYRYTKKVLESNNLKILADTGNLYESPIYKDELTIKTHYEALYLEGNPTITYLKFQINKESQLAEPATEDEAFL</sequence>
<dbReference type="Pfam" id="PF02390">
    <property type="entry name" value="Methyltransf_4"/>
    <property type="match status" value="1"/>
</dbReference>
<feature type="binding site" evidence="7">
    <location>
        <position position="161"/>
    </location>
    <ligand>
        <name>substrate</name>
    </ligand>
</feature>
<feature type="binding site" evidence="7">
    <location>
        <position position="76"/>
    </location>
    <ligand>
        <name>S-adenosyl-L-methionine</name>
        <dbReference type="ChEBI" id="CHEBI:59789"/>
    </ligand>
</feature>
<dbReference type="SUPFAM" id="SSF53335">
    <property type="entry name" value="S-adenosyl-L-methionine-dependent methyltransferases"/>
    <property type="match status" value="1"/>
</dbReference>
<dbReference type="EC" id="2.1.1.33" evidence="7"/>
<comment type="caution">
    <text evidence="7">Lacks conserved residue(s) required for the propagation of feature annotation.</text>
</comment>
<dbReference type="PANTHER" id="PTHR23417">
    <property type="entry name" value="3-DEOXY-D-MANNO-OCTULOSONIC-ACID TRANSFERASE/TRNA GUANINE-N 7 - -METHYLTRANSFERASE"/>
    <property type="match status" value="1"/>
</dbReference>
<dbReference type="AlphaFoldDB" id="A0A0S2HZU9"/>
<evidence type="ECO:0000256" key="2">
    <source>
        <dbReference type="ARBA" id="ARBA00003015"/>
    </source>
</evidence>
<keyword evidence="5 7" id="KW-0949">S-adenosyl-L-methionine</keyword>
<evidence type="ECO:0000256" key="6">
    <source>
        <dbReference type="ARBA" id="ARBA00022694"/>
    </source>
</evidence>
<feature type="binding site" evidence="7">
    <location>
        <position position="129"/>
    </location>
    <ligand>
        <name>substrate</name>
    </ligand>
</feature>
<organism evidence="8 9">
    <name type="scientific">Salinivirga cyanobacteriivorans</name>
    <dbReference type="NCBI Taxonomy" id="1307839"/>
    <lineage>
        <taxon>Bacteria</taxon>
        <taxon>Pseudomonadati</taxon>
        <taxon>Bacteroidota</taxon>
        <taxon>Bacteroidia</taxon>
        <taxon>Bacteroidales</taxon>
        <taxon>Salinivirgaceae</taxon>
        <taxon>Salinivirga</taxon>
    </lineage>
</organism>
<dbReference type="Gene3D" id="3.40.50.150">
    <property type="entry name" value="Vaccinia Virus protein VP39"/>
    <property type="match status" value="1"/>
</dbReference>
<evidence type="ECO:0000313" key="9">
    <source>
        <dbReference type="Proteomes" id="UP000064893"/>
    </source>
</evidence>
<feature type="binding site" evidence="7">
    <location>
        <position position="125"/>
    </location>
    <ligand>
        <name>S-adenosyl-L-methionine</name>
        <dbReference type="ChEBI" id="CHEBI:59789"/>
    </ligand>
</feature>
<dbReference type="STRING" id="1307839.L21SP5_01914"/>
<gene>
    <name evidence="7 8" type="primary">trmB</name>
    <name evidence="8" type="ORF">L21SP5_01914</name>
</gene>
<comment type="similarity">
    <text evidence="7">Belongs to the class I-like SAM-binding methyltransferase superfamily. TrmB family.</text>
</comment>
<dbReference type="PATRIC" id="fig|1307839.3.peg.2021"/>
<comment type="catalytic activity">
    <reaction evidence="1 7">
        <text>guanosine(46) in tRNA + S-adenosyl-L-methionine = N(7)-methylguanosine(46) in tRNA + S-adenosyl-L-homocysteine</text>
        <dbReference type="Rhea" id="RHEA:42708"/>
        <dbReference type="Rhea" id="RHEA-COMP:10188"/>
        <dbReference type="Rhea" id="RHEA-COMP:10189"/>
        <dbReference type="ChEBI" id="CHEBI:57856"/>
        <dbReference type="ChEBI" id="CHEBI:59789"/>
        <dbReference type="ChEBI" id="CHEBI:74269"/>
        <dbReference type="ChEBI" id="CHEBI:74480"/>
        <dbReference type="EC" id="2.1.1.33"/>
    </reaction>
</comment>
<evidence type="ECO:0000256" key="5">
    <source>
        <dbReference type="ARBA" id="ARBA00022691"/>
    </source>
</evidence>
<evidence type="ECO:0000313" key="8">
    <source>
        <dbReference type="EMBL" id="ALO15553.1"/>
    </source>
</evidence>
<dbReference type="InterPro" id="IPR029063">
    <property type="entry name" value="SAM-dependent_MTases_sf"/>
</dbReference>
<keyword evidence="4 7" id="KW-0808">Transferase</keyword>
<feature type="binding site" evidence="7">
    <location>
        <begin position="201"/>
        <end position="204"/>
    </location>
    <ligand>
        <name>substrate</name>
    </ligand>
</feature>
<dbReference type="InterPro" id="IPR055361">
    <property type="entry name" value="tRNA_methyltr_TrmB_bact"/>
</dbReference>
<protein>
    <recommendedName>
        <fullName evidence="7">tRNA (guanine-N(7)-)-methyltransferase</fullName>
        <ecNumber evidence="7">2.1.1.33</ecNumber>
    </recommendedName>
    <alternativeName>
        <fullName evidence="7">tRNA (guanine(46)-N(7))-methyltransferase</fullName>
    </alternativeName>
    <alternativeName>
        <fullName evidence="7">tRNA(m7G46)-methyltransferase</fullName>
    </alternativeName>
</protein>
<dbReference type="InterPro" id="IPR003358">
    <property type="entry name" value="tRNA_(Gua-N-7)_MeTrfase_Trmb"/>
</dbReference>
<dbReference type="PROSITE" id="PS51625">
    <property type="entry name" value="SAM_MT_TRMB"/>
    <property type="match status" value="1"/>
</dbReference>
<dbReference type="RefSeq" id="WP_057953001.1">
    <property type="nucleotide sequence ID" value="NZ_CP013118.1"/>
</dbReference>
<dbReference type="GO" id="GO:0008176">
    <property type="term" value="F:tRNA (guanine(46)-N7)-methyltransferase activity"/>
    <property type="evidence" value="ECO:0007669"/>
    <property type="project" value="UniProtKB-UniRule"/>
</dbReference>
<keyword evidence="3 7" id="KW-0489">Methyltransferase</keyword>
<dbReference type="GO" id="GO:0043527">
    <property type="term" value="C:tRNA methyltransferase complex"/>
    <property type="evidence" value="ECO:0007669"/>
    <property type="project" value="TreeGrafter"/>
</dbReference>
<feature type="binding site" evidence="7">
    <location>
        <position position="51"/>
    </location>
    <ligand>
        <name>S-adenosyl-L-methionine</name>
        <dbReference type="ChEBI" id="CHEBI:59789"/>
    </ligand>
</feature>
<evidence type="ECO:0000256" key="1">
    <source>
        <dbReference type="ARBA" id="ARBA00000142"/>
    </source>
</evidence>